<gene>
    <name evidence="2" type="ORF">N7463_008285</name>
</gene>
<reference evidence="2" key="1">
    <citation type="submission" date="2022-12" db="EMBL/GenBank/DDBJ databases">
        <authorList>
            <person name="Petersen C."/>
        </authorList>
    </citation>
    <scope>NUCLEOTIDE SEQUENCE</scope>
    <source>
        <strain evidence="2">IBT 29495</strain>
    </source>
</reference>
<feature type="chain" id="PRO_5040837699" evidence="1">
    <location>
        <begin position="43"/>
        <end position="70"/>
    </location>
</feature>
<sequence>MSSFWATPFLQQFDGAHNRQSWHKKILLQLSLFLWLLSRRNSLGVCLDYITPSNGHSCCDVRERLRKHHE</sequence>
<reference evidence="2" key="2">
    <citation type="journal article" date="2023" name="IMA Fungus">
        <title>Comparative genomic study of the Penicillium genus elucidates a diverse pangenome and 15 lateral gene transfer events.</title>
        <authorList>
            <person name="Petersen C."/>
            <person name="Sorensen T."/>
            <person name="Nielsen M.R."/>
            <person name="Sondergaard T.E."/>
            <person name="Sorensen J.L."/>
            <person name="Fitzpatrick D.A."/>
            <person name="Frisvad J.C."/>
            <person name="Nielsen K.L."/>
        </authorList>
    </citation>
    <scope>NUCLEOTIDE SEQUENCE</scope>
    <source>
        <strain evidence="2">IBT 29495</strain>
    </source>
</reference>
<proteinExistence type="predicted"/>
<accession>A0A9X0C339</accession>
<comment type="caution">
    <text evidence="2">The sequence shown here is derived from an EMBL/GenBank/DDBJ whole genome shotgun (WGS) entry which is preliminary data.</text>
</comment>
<dbReference type="AlphaFoldDB" id="A0A9X0C339"/>
<dbReference type="Proteomes" id="UP001149954">
    <property type="component" value="Unassembled WGS sequence"/>
</dbReference>
<evidence type="ECO:0000256" key="1">
    <source>
        <dbReference type="SAM" id="SignalP"/>
    </source>
</evidence>
<keyword evidence="3" id="KW-1185">Reference proteome</keyword>
<dbReference type="EMBL" id="JAPWDS010000005">
    <property type="protein sequence ID" value="KAJ5496298.1"/>
    <property type="molecule type" value="Genomic_DNA"/>
</dbReference>
<name>A0A9X0C339_9EURO</name>
<protein>
    <submittedName>
        <fullName evidence="2">Uncharacterized protein</fullName>
    </submittedName>
</protein>
<keyword evidence="1" id="KW-0732">Signal</keyword>
<organism evidence="2 3">
    <name type="scientific">Penicillium fimorum</name>
    <dbReference type="NCBI Taxonomy" id="1882269"/>
    <lineage>
        <taxon>Eukaryota</taxon>
        <taxon>Fungi</taxon>
        <taxon>Dikarya</taxon>
        <taxon>Ascomycota</taxon>
        <taxon>Pezizomycotina</taxon>
        <taxon>Eurotiomycetes</taxon>
        <taxon>Eurotiomycetidae</taxon>
        <taxon>Eurotiales</taxon>
        <taxon>Aspergillaceae</taxon>
        <taxon>Penicillium</taxon>
    </lineage>
</organism>
<evidence type="ECO:0000313" key="3">
    <source>
        <dbReference type="Proteomes" id="UP001149954"/>
    </source>
</evidence>
<evidence type="ECO:0000313" key="2">
    <source>
        <dbReference type="EMBL" id="KAJ5496298.1"/>
    </source>
</evidence>
<feature type="signal peptide" evidence="1">
    <location>
        <begin position="1"/>
        <end position="42"/>
    </location>
</feature>